<keyword evidence="4" id="KW-1185">Reference proteome</keyword>
<dbReference type="InterPro" id="IPR053135">
    <property type="entry name" value="AKR2_Oxidoreductase"/>
</dbReference>
<dbReference type="Proteomes" id="UP000198891">
    <property type="component" value="Unassembled WGS sequence"/>
</dbReference>
<proteinExistence type="predicted"/>
<evidence type="ECO:0000313" key="3">
    <source>
        <dbReference type="EMBL" id="SDY62643.1"/>
    </source>
</evidence>
<feature type="domain" description="NADP-dependent oxidoreductase" evidence="2">
    <location>
        <begin position="66"/>
        <end position="324"/>
    </location>
</feature>
<dbReference type="STRING" id="381665.SAMN05216554_0940"/>
<dbReference type="SUPFAM" id="SSF51430">
    <property type="entry name" value="NAD(P)-linked oxidoreductase"/>
    <property type="match status" value="1"/>
</dbReference>
<dbReference type="EMBL" id="FNPZ01000001">
    <property type="protein sequence ID" value="SDY62643.1"/>
    <property type="molecule type" value="Genomic_DNA"/>
</dbReference>
<dbReference type="PANTHER" id="PTHR43312">
    <property type="entry name" value="D-THREO-ALDOSE 1-DEHYDROGENASE"/>
    <property type="match status" value="1"/>
</dbReference>
<evidence type="ECO:0000259" key="2">
    <source>
        <dbReference type="Pfam" id="PF00248"/>
    </source>
</evidence>
<dbReference type="AlphaFoldDB" id="A0A1H3LE10"/>
<dbReference type="InterPro" id="IPR036812">
    <property type="entry name" value="NAD(P)_OxRdtase_dom_sf"/>
</dbReference>
<dbReference type="Pfam" id="PF00248">
    <property type="entry name" value="Aldo_ket_red"/>
    <property type="match status" value="1"/>
</dbReference>
<gene>
    <name evidence="3" type="ORF">SAMN05216554_0940</name>
</gene>
<dbReference type="OrthoDB" id="9768851at2"/>
<protein>
    <submittedName>
        <fullName evidence="3">Predicted oxidoreductase</fullName>
    </submittedName>
</protein>
<sequence length="341" mass="36496">MPGRPEGDGDTVGSVSDAQEHHDEGASDLASRLGLGLAAVGRPAYITVGRDGDLGAGEERSVDALRERAHALLDAAWWLGIRYVDAARSYGLAEQFLGSWLAAHPGRRDELTIGSKWGYAYVGDWRMDAPVHERKEHSLAMLDRQWPETQEALGTVPDVYLVHSLTPDSPVLGDQALLDRLRELAAGGVRIGFSTSGPEQGAVIDAALALRDSPFSAVQSTWNLLEQSAAPALERANDARWLVVVKEVLANGRLSTEGTESGGEPDAAALAARDEQPLEGLAIGAAVAHPWADIVLSGAVTRKQLRENLAAKAPAVSEEQLGTLAEPPERYWAERAAREWA</sequence>
<evidence type="ECO:0000256" key="1">
    <source>
        <dbReference type="SAM" id="MobiDB-lite"/>
    </source>
</evidence>
<reference evidence="3 4" key="1">
    <citation type="submission" date="2016-10" db="EMBL/GenBank/DDBJ databases">
        <authorList>
            <person name="de Groot N.N."/>
        </authorList>
    </citation>
    <scope>NUCLEOTIDE SEQUENCE [LARGE SCALE GENOMIC DNA]</scope>
    <source>
        <strain evidence="3 4">CGMCC 4.3491</strain>
    </source>
</reference>
<name>A0A1H3LE10_9MICO</name>
<dbReference type="Gene3D" id="3.20.20.100">
    <property type="entry name" value="NADP-dependent oxidoreductase domain"/>
    <property type="match status" value="1"/>
</dbReference>
<accession>A0A1H3LE10</accession>
<dbReference type="PANTHER" id="PTHR43312:SF1">
    <property type="entry name" value="NADP-DEPENDENT OXIDOREDUCTASE DOMAIN-CONTAINING PROTEIN"/>
    <property type="match status" value="1"/>
</dbReference>
<dbReference type="InterPro" id="IPR023210">
    <property type="entry name" value="NADP_OxRdtase_dom"/>
</dbReference>
<evidence type="ECO:0000313" key="4">
    <source>
        <dbReference type="Proteomes" id="UP000198891"/>
    </source>
</evidence>
<organism evidence="3 4">
    <name type="scientific">Herbiconiux ginsengi</name>
    <dbReference type="NCBI Taxonomy" id="381665"/>
    <lineage>
        <taxon>Bacteria</taxon>
        <taxon>Bacillati</taxon>
        <taxon>Actinomycetota</taxon>
        <taxon>Actinomycetes</taxon>
        <taxon>Micrococcales</taxon>
        <taxon>Microbacteriaceae</taxon>
        <taxon>Herbiconiux</taxon>
    </lineage>
</organism>
<feature type="region of interest" description="Disordered" evidence="1">
    <location>
        <begin position="1"/>
        <end position="25"/>
    </location>
</feature>